<proteinExistence type="predicted"/>
<dbReference type="Proteomes" id="UP000188836">
    <property type="component" value="Unassembled WGS sequence"/>
</dbReference>
<name>A0A1W0BKB0_9NOCA</name>
<organism evidence="1 2">
    <name type="scientific">Nocardia donostiensis</name>
    <dbReference type="NCBI Taxonomy" id="1538463"/>
    <lineage>
        <taxon>Bacteria</taxon>
        <taxon>Bacillati</taxon>
        <taxon>Actinomycetota</taxon>
        <taxon>Actinomycetes</taxon>
        <taxon>Mycobacteriales</taxon>
        <taxon>Nocardiaceae</taxon>
        <taxon>Nocardia</taxon>
    </lineage>
</organism>
<dbReference type="STRING" id="1538463.B0T36_09410"/>
<evidence type="ECO:0008006" key="3">
    <source>
        <dbReference type="Google" id="ProtNLM"/>
    </source>
</evidence>
<evidence type="ECO:0000313" key="2">
    <source>
        <dbReference type="Proteomes" id="UP000188836"/>
    </source>
</evidence>
<accession>A0A1W0BKB0</accession>
<gene>
    <name evidence="1" type="ORF">B0T46_10630</name>
</gene>
<protein>
    <recommendedName>
        <fullName evidence="3">Extracellular solute-binding protein</fullName>
    </recommendedName>
</protein>
<dbReference type="EMBL" id="MUMY01000007">
    <property type="protein sequence ID" value="ONM48978.1"/>
    <property type="molecule type" value="Genomic_DNA"/>
</dbReference>
<evidence type="ECO:0000313" key="1">
    <source>
        <dbReference type="EMBL" id="ONM48978.1"/>
    </source>
</evidence>
<keyword evidence="2" id="KW-1185">Reference proteome</keyword>
<comment type="caution">
    <text evidence="1">The sequence shown here is derived from an EMBL/GenBank/DDBJ whole genome shotgun (WGS) entry which is preliminary data.</text>
</comment>
<reference evidence="1 2" key="1">
    <citation type="journal article" date="2016" name="Antonie Van Leeuwenhoek">
        <title>Nocardia donostiensis sp. nov., isolated from human respiratory specimens.</title>
        <authorList>
            <person name="Ercibengoa M."/>
            <person name="Bell M."/>
            <person name="Marimon J.M."/>
            <person name="Humrighouse B."/>
            <person name="Klenk H.P."/>
            <person name="Potter G."/>
            <person name="Perez-Trallero E."/>
        </authorList>
    </citation>
    <scope>NUCLEOTIDE SEQUENCE [LARGE SCALE GENOMIC DNA]</scope>
    <source>
        <strain evidence="1 2">X1655</strain>
    </source>
</reference>
<sequence length="367" mass="39150">MLGGKRLAPALVAAGVLVIAVALVVAVTRPESDPAPAAAADAPLTVVRGVVGSEKMAFFEDPRVVEVLADHGVQVEVEPAGSRRIATSVDLADYDFAFPSSLPAAERITRETGVTTQHTPFFSPMAIATFQPIVDVLTRAGVVKPGPVPTFDMSAYLDMVARGVQWDQLEGNTVYPVRKNVLVSTSDPRSSNSAAMYAAVASYVVNDNAVVRGPAAEQHVLPLLSRLFLGQGYTEDSTQGPFTEYLSAGMGPAPLAWIYEAQFVAATIEDKIKPGMVLMYPSPTVVSRHTLVPLGDEGDRVGRLLSTDPRLQSLAAEHGFRTGDVAKFTEVVTEHDVPVTQELIDVVDVPAYETLEHLLEGVANAYQ</sequence>
<dbReference type="AlphaFoldDB" id="A0A1W0BKB0"/>
<dbReference type="OrthoDB" id="5418945at2"/>